<accession>A0A7W3FKR2</accession>
<feature type="compositionally biased region" description="Polar residues" evidence="1">
    <location>
        <begin position="62"/>
        <end position="71"/>
    </location>
</feature>
<dbReference type="AlphaFoldDB" id="A0A7W3FKR2"/>
<protein>
    <submittedName>
        <fullName evidence="3">DUF4124 domain-containing protein</fullName>
    </submittedName>
</protein>
<feature type="compositionally biased region" description="Polar residues" evidence="1">
    <location>
        <begin position="39"/>
        <end position="50"/>
    </location>
</feature>
<evidence type="ECO:0000313" key="3">
    <source>
        <dbReference type="EMBL" id="MBA8681386.1"/>
    </source>
</evidence>
<name>A0A7W3FKR2_9GAMM</name>
<feature type="region of interest" description="Disordered" evidence="1">
    <location>
        <begin position="216"/>
        <end position="235"/>
    </location>
</feature>
<gene>
    <name evidence="3" type="ORF">H4O11_06135</name>
</gene>
<dbReference type="Proteomes" id="UP000547058">
    <property type="component" value="Unassembled WGS sequence"/>
</dbReference>
<evidence type="ECO:0000256" key="1">
    <source>
        <dbReference type="SAM" id="MobiDB-lite"/>
    </source>
</evidence>
<feature type="chain" id="PRO_5030656825" evidence="2">
    <location>
        <begin position="19"/>
        <end position="235"/>
    </location>
</feature>
<dbReference type="RefSeq" id="WP_182338520.1">
    <property type="nucleotide sequence ID" value="NZ_JACGXS010000002.1"/>
</dbReference>
<feature type="signal peptide" evidence="2">
    <location>
        <begin position="1"/>
        <end position="18"/>
    </location>
</feature>
<comment type="caution">
    <text evidence="3">The sequence shown here is derived from an EMBL/GenBank/DDBJ whole genome shotgun (WGS) entry which is preliminary data.</text>
</comment>
<organism evidence="3 4">
    <name type="scientific">Stenotrophomonas tumulicola</name>
    <dbReference type="NCBI Taxonomy" id="1685415"/>
    <lineage>
        <taxon>Bacteria</taxon>
        <taxon>Pseudomonadati</taxon>
        <taxon>Pseudomonadota</taxon>
        <taxon>Gammaproteobacteria</taxon>
        <taxon>Lysobacterales</taxon>
        <taxon>Lysobacteraceae</taxon>
        <taxon>Stenotrophomonas</taxon>
    </lineage>
</organism>
<keyword evidence="4" id="KW-1185">Reference proteome</keyword>
<evidence type="ECO:0000313" key="4">
    <source>
        <dbReference type="Proteomes" id="UP000547058"/>
    </source>
</evidence>
<sequence length="235" mass="25537">MRLSPALLLLALPLAAHPAPPTSDGLRVYRCVGSNGTVSLQDSPCTSGRQQVREMQRPQDPPQRQASTDTVITPAAASAQAPREIRHVYILPPRPMYECTTDEGQRYVSDSNEGNPRWVPLWASAWVPGGHRGWRGGSGLPPVRAEGRDGVGSDHGAAPGLGHRPPAIGVGFPAGNVLVRDACHALPPQEACARLRDQRWELDRRYNSALQGERQDITREQRGIDARLDQDCGGR</sequence>
<dbReference type="EMBL" id="JACGXS010000002">
    <property type="protein sequence ID" value="MBA8681386.1"/>
    <property type="molecule type" value="Genomic_DNA"/>
</dbReference>
<proteinExistence type="predicted"/>
<evidence type="ECO:0000256" key="2">
    <source>
        <dbReference type="SAM" id="SignalP"/>
    </source>
</evidence>
<keyword evidence="2" id="KW-0732">Signal</keyword>
<reference evidence="3 4" key="1">
    <citation type="submission" date="2020-08" db="EMBL/GenBank/DDBJ databases">
        <title>Stenotrophomonas tumulicola JCM 30961.</title>
        <authorList>
            <person name="Deng Y."/>
        </authorList>
    </citation>
    <scope>NUCLEOTIDE SEQUENCE [LARGE SCALE GENOMIC DNA]</scope>
    <source>
        <strain evidence="3 4">JCM 30961</strain>
    </source>
</reference>
<feature type="region of interest" description="Disordered" evidence="1">
    <location>
        <begin position="39"/>
        <end position="78"/>
    </location>
</feature>